<feature type="domain" description="Mediator complex subunit 15 KIX" evidence="3">
    <location>
        <begin position="75"/>
        <end position="138"/>
    </location>
</feature>
<organism evidence="4 5">
    <name type="scientific">Acer saccharum</name>
    <name type="common">Sugar maple</name>
    <dbReference type="NCBI Taxonomy" id="4024"/>
    <lineage>
        <taxon>Eukaryota</taxon>
        <taxon>Viridiplantae</taxon>
        <taxon>Streptophyta</taxon>
        <taxon>Embryophyta</taxon>
        <taxon>Tracheophyta</taxon>
        <taxon>Spermatophyta</taxon>
        <taxon>Magnoliopsida</taxon>
        <taxon>eudicotyledons</taxon>
        <taxon>Gunneridae</taxon>
        <taxon>Pentapetalae</taxon>
        <taxon>rosids</taxon>
        <taxon>malvids</taxon>
        <taxon>Sapindales</taxon>
        <taxon>Sapindaceae</taxon>
        <taxon>Hippocastanoideae</taxon>
        <taxon>Acereae</taxon>
        <taxon>Acer</taxon>
    </lineage>
</organism>
<evidence type="ECO:0000256" key="1">
    <source>
        <dbReference type="ARBA" id="ARBA00004123"/>
    </source>
</evidence>
<dbReference type="InterPro" id="IPR036529">
    <property type="entry name" value="KIX_dom_sf"/>
</dbReference>
<reference evidence="4" key="1">
    <citation type="journal article" date="2022" name="Plant J.">
        <title>Strategies of tolerance reflected in two North American maple genomes.</title>
        <authorList>
            <person name="McEvoy S.L."/>
            <person name="Sezen U.U."/>
            <person name="Trouern-Trend A."/>
            <person name="McMahon S.M."/>
            <person name="Schaberg P.G."/>
            <person name="Yang J."/>
            <person name="Wegrzyn J.L."/>
            <person name="Swenson N.G."/>
        </authorList>
    </citation>
    <scope>NUCLEOTIDE SEQUENCE</scope>
    <source>
        <strain evidence="4">NS2018</strain>
    </source>
</reference>
<proteinExistence type="predicted"/>
<keyword evidence="5" id="KW-1185">Reference proteome</keyword>
<dbReference type="InterPro" id="IPR036546">
    <property type="entry name" value="MED15_KIX"/>
</dbReference>
<dbReference type="PANTHER" id="PTHR33137:SF4">
    <property type="entry name" value="MEDIATOR OF RNA POLYMERASE II TRANSCRIPTION SUBUNIT 15A-RELATED"/>
    <property type="match status" value="1"/>
</dbReference>
<dbReference type="EMBL" id="JAUESC010000004">
    <property type="protein sequence ID" value="KAK0595390.1"/>
    <property type="molecule type" value="Genomic_DNA"/>
</dbReference>
<evidence type="ECO:0000259" key="3">
    <source>
        <dbReference type="Pfam" id="PF16987"/>
    </source>
</evidence>
<sequence length="183" mass="20713">MADLHRTIEIFQSDSGGTPFSSGGDMHISDLHDTMKMRRTKREQTSATSTIVDSIINNPTVVDNSTVGESSIDLEDWRNHLLPGSRQRIVNKITDASKWHLRFSGPQGFSELLDNVEMFEEKTYTVASSQSDYLRKISDMCLLATPSLLAKPCMHMWNCDVSRITCKTCMEMLAVRWTEFTIS</sequence>
<keyword evidence="2" id="KW-0539">Nucleus</keyword>
<comment type="caution">
    <text evidence="4">The sequence shown here is derived from an EMBL/GenBank/DDBJ whole genome shotgun (WGS) entry which is preliminary data.</text>
</comment>
<dbReference type="InterPro" id="IPR044661">
    <property type="entry name" value="MED15a/b/c-like"/>
</dbReference>
<dbReference type="AlphaFoldDB" id="A0AA39VWY6"/>
<dbReference type="Proteomes" id="UP001168877">
    <property type="component" value="Unassembled WGS sequence"/>
</dbReference>
<evidence type="ECO:0000256" key="2">
    <source>
        <dbReference type="ARBA" id="ARBA00023242"/>
    </source>
</evidence>
<gene>
    <name evidence="4" type="ORF">LWI29_006146</name>
</gene>
<dbReference type="PANTHER" id="PTHR33137">
    <property type="entry name" value="MEDIATOR OF RNA POLYMERASE II TRANSCRIPTION SUBUNIT 15A-RELATED"/>
    <property type="match status" value="1"/>
</dbReference>
<dbReference type="GO" id="GO:0031490">
    <property type="term" value="F:chromatin DNA binding"/>
    <property type="evidence" value="ECO:0007669"/>
    <property type="project" value="InterPro"/>
</dbReference>
<evidence type="ECO:0000313" key="4">
    <source>
        <dbReference type="EMBL" id="KAK0595390.1"/>
    </source>
</evidence>
<protein>
    <recommendedName>
        <fullName evidence="3">Mediator complex subunit 15 KIX domain-containing protein</fullName>
    </recommendedName>
</protein>
<dbReference type="GO" id="GO:0003713">
    <property type="term" value="F:transcription coactivator activity"/>
    <property type="evidence" value="ECO:0007669"/>
    <property type="project" value="InterPro"/>
</dbReference>
<dbReference type="Pfam" id="PF16987">
    <property type="entry name" value="KIX_2"/>
    <property type="match status" value="1"/>
</dbReference>
<dbReference type="GO" id="GO:0005634">
    <property type="term" value="C:nucleus"/>
    <property type="evidence" value="ECO:0007669"/>
    <property type="project" value="UniProtKB-SubCell"/>
</dbReference>
<evidence type="ECO:0000313" key="5">
    <source>
        <dbReference type="Proteomes" id="UP001168877"/>
    </source>
</evidence>
<comment type="subcellular location">
    <subcellularLocation>
        <location evidence="1">Nucleus</location>
    </subcellularLocation>
</comment>
<dbReference type="Gene3D" id="1.10.246.20">
    <property type="entry name" value="Coactivator CBP, KIX domain"/>
    <property type="match status" value="1"/>
</dbReference>
<reference evidence="4" key="2">
    <citation type="submission" date="2023-06" db="EMBL/GenBank/DDBJ databases">
        <authorList>
            <person name="Swenson N.G."/>
            <person name="Wegrzyn J.L."/>
            <person name="Mcevoy S.L."/>
        </authorList>
    </citation>
    <scope>NUCLEOTIDE SEQUENCE</scope>
    <source>
        <strain evidence="4">NS2018</strain>
        <tissue evidence="4">Leaf</tissue>
    </source>
</reference>
<accession>A0AA39VWY6</accession>
<name>A0AA39VWY6_ACESA</name>